<comment type="similarity">
    <text evidence="1 4">Belongs to the aldehyde dehydrogenase family.</text>
</comment>
<keyword evidence="2 4" id="KW-0560">Oxidoreductase</keyword>
<feature type="active site" evidence="3">
    <location>
        <position position="259"/>
    </location>
</feature>
<evidence type="ECO:0000313" key="6">
    <source>
        <dbReference type="EMBL" id="BAU97065.1"/>
    </source>
</evidence>
<dbReference type="PROSITE" id="PS00687">
    <property type="entry name" value="ALDEHYDE_DEHYDR_GLU"/>
    <property type="match status" value="1"/>
</dbReference>
<dbReference type="InterPro" id="IPR015590">
    <property type="entry name" value="Aldehyde_DH_dom"/>
</dbReference>
<dbReference type="FunFam" id="3.40.309.10:FF:000009">
    <property type="entry name" value="Aldehyde dehydrogenase A"/>
    <property type="match status" value="1"/>
</dbReference>
<keyword evidence="7" id="KW-1185">Reference proteome</keyword>
<feature type="domain" description="Aldehyde dehydrogenase" evidence="5">
    <location>
        <begin position="28"/>
        <end position="485"/>
    </location>
</feature>
<dbReference type="KEGG" id="csur:N24_2803"/>
<reference evidence="6 7" key="1">
    <citation type="submission" date="2016-02" db="EMBL/GenBank/DDBJ databases">
        <title>Corynebacterium glutamicum N24 whole genome sequencing project.</title>
        <authorList>
            <person name="Matsutani M."/>
            <person name="Nangtapong N."/>
            <person name="Yakushi T."/>
            <person name="Matsushita K."/>
        </authorList>
    </citation>
    <scope>NUCLEOTIDE SEQUENCE [LARGE SCALE GENOMIC DNA]</scope>
    <source>
        <strain evidence="6 7">N24</strain>
    </source>
</reference>
<protein>
    <submittedName>
        <fullName evidence="6">Succinic semialdehyde dehydrogenase</fullName>
    </submittedName>
</protein>
<dbReference type="InterPro" id="IPR016162">
    <property type="entry name" value="Ald_DH_N"/>
</dbReference>
<dbReference type="InterPro" id="IPR016163">
    <property type="entry name" value="Ald_DH_C"/>
</dbReference>
<gene>
    <name evidence="6" type="primary">gabD2</name>
    <name evidence="6" type="ORF">N24_2803</name>
</gene>
<dbReference type="AlphaFoldDB" id="A0A160PTH8"/>
<dbReference type="InterPro" id="IPR016161">
    <property type="entry name" value="Ald_DH/histidinol_DH"/>
</dbReference>
<evidence type="ECO:0000256" key="2">
    <source>
        <dbReference type="ARBA" id="ARBA00023002"/>
    </source>
</evidence>
<dbReference type="InterPro" id="IPR029510">
    <property type="entry name" value="Ald_DH_CS_GLU"/>
</dbReference>
<dbReference type="Gene3D" id="3.40.605.10">
    <property type="entry name" value="Aldehyde Dehydrogenase, Chain A, domain 1"/>
    <property type="match status" value="1"/>
</dbReference>
<evidence type="ECO:0000256" key="1">
    <source>
        <dbReference type="ARBA" id="ARBA00009986"/>
    </source>
</evidence>
<name>A0A160PTH8_9CORY</name>
<dbReference type="Proteomes" id="UP000218244">
    <property type="component" value="Chromosome"/>
</dbReference>
<dbReference type="EMBL" id="AP017369">
    <property type="protein sequence ID" value="BAU97065.1"/>
    <property type="molecule type" value="Genomic_DNA"/>
</dbReference>
<sequence length="522" mass="56353">MLKRLSLGPLPKNFLNTLLNLTANAQGDAEKIKVEAPFTGKPIGYVFDGGQVDVDRAFELSRQAQQQWAQTPVTGRKKIFDRFHDLVLKHRELLMDIVQLETGKNRASAADEVFDIAITTRFYVNNAAKFLNDKKRPGALPIVTRTTQQHVPKGVVGQITPWNYPLTLGVSDAVPALLAGNGVVAKPDLATPFSCLIMVKLLIDAGLPPHLMQVVTGSGEVVGGAIADQCDFLMFTGSTKTGRILGRQVGERLVGFSAELGGKNPLIVAKDADLDHVIAELPQACFSNSGQLCVSIERIYIEEEVYEEVVERFVRGVQQMSLGAGFEWSVEMGSLINQAQLDRVSEFVDQAKSAGATVLCGGKARPDLGPYFYEPTVLSDVPESAALRTEEVFGPVVFMEKVASLEMAVTKANDTSYGLNASVFASPETGRGVARQLEAGGVGINDGYAATWASVSTPLGGMKQSGLGRRHGAEGMLKYTEIRNVAEQRWVSMRGSAKISRKVYADTVATALRVGKILKILP</sequence>
<proteinExistence type="inferred from homology"/>
<dbReference type="CDD" id="cd07101">
    <property type="entry name" value="ALDH_SSADH2_GabD2"/>
    <property type="match status" value="1"/>
</dbReference>
<evidence type="ECO:0000256" key="4">
    <source>
        <dbReference type="RuleBase" id="RU003345"/>
    </source>
</evidence>
<dbReference type="GO" id="GO:0016620">
    <property type="term" value="F:oxidoreductase activity, acting on the aldehyde or oxo group of donors, NAD or NADP as acceptor"/>
    <property type="evidence" value="ECO:0007669"/>
    <property type="project" value="InterPro"/>
</dbReference>
<dbReference type="Pfam" id="PF00171">
    <property type="entry name" value="Aldedh"/>
    <property type="match status" value="1"/>
</dbReference>
<accession>A0A160PTH8</accession>
<dbReference type="Gene3D" id="3.40.309.10">
    <property type="entry name" value="Aldehyde Dehydrogenase, Chain A, domain 2"/>
    <property type="match status" value="1"/>
</dbReference>
<dbReference type="NCBIfam" id="NF006916">
    <property type="entry name" value="PRK09407.1"/>
    <property type="match status" value="1"/>
</dbReference>
<dbReference type="SUPFAM" id="SSF53720">
    <property type="entry name" value="ALDH-like"/>
    <property type="match status" value="1"/>
</dbReference>
<dbReference type="PANTHER" id="PTHR11699">
    <property type="entry name" value="ALDEHYDE DEHYDROGENASE-RELATED"/>
    <property type="match status" value="1"/>
</dbReference>
<evidence type="ECO:0000259" key="5">
    <source>
        <dbReference type="Pfam" id="PF00171"/>
    </source>
</evidence>
<evidence type="ECO:0000256" key="3">
    <source>
        <dbReference type="PROSITE-ProRule" id="PRU10007"/>
    </source>
</evidence>
<evidence type="ECO:0000313" key="7">
    <source>
        <dbReference type="Proteomes" id="UP000218244"/>
    </source>
</evidence>
<dbReference type="RefSeq" id="WP_096458523.1">
    <property type="nucleotide sequence ID" value="NZ_AP017369.1"/>
</dbReference>
<organism evidence="6 7">
    <name type="scientific">Corynebacterium suranareeae</name>
    <dbReference type="NCBI Taxonomy" id="2506452"/>
    <lineage>
        <taxon>Bacteria</taxon>
        <taxon>Bacillati</taxon>
        <taxon>Actinomycetota</taxon>
        <taxon>Actinomycetes</taxon>
        <taxon>Mycobacteriales</taxon>
        <taxon>Corynebacteriaceae</taxon>
        <taxon>Corynebacterium</taxon>
    </lineage>
</organism>